<dbReference type="PANTHER" id="PTHR43798:SF31">
    <property type="entry name" value="AB HYDROLASE SUPERFAMILY PROTEIN YCLE"/>
    <property type="match status" value="1"/>
</dbReference>
<dbReference type="Gene3D" id="3.40.50.1820">
    <property type="entry name" value="alpha/beta hydrolase"/>
    <property type="match status" value="1"/>
</dbReference>
<dbReference type="PANTHER" id="PTHR43798">
    <property type="entry name" value="MONOACYLGLYCEROL LIPASE"/>
    <property type="match status" value="1"/>
</dbReference>
<reference evidence="4 6" key="1">
    <citation type="submission" date="2016-11" db="EMBL/GenBank/DDBJ databases">
        <authorList>
            <person name="Jaros S."/>
            <person name="Januszkiewicz K."/>
            <person name="Wedrychowicz H."/>
        </authorList>
    </citation>
    <scope>NUCLEOTIDE SEQUENCE [LARGE SCALE GENOMIC DNA]</scope>
    <source>
        <strain evidence="4 6">DSM 784</strain>
    </source>
</reference>
<feature type="domain" description="AB hydrolase-1" evidence="3">
    <location>
        <begin position="23"/>
        <end position="135"/>
    </location>
</feature>
<evidence type="ECO:0000256" key="1">
    <source>
        <dbReference type="ARBA" id="ARBA00022801"/>
    </source>
</evidence>
<dbReference type="OrthoDB" id="9780932at2"/>
<dbReference type="InterPro" id="IPR029058">
    <property type="entry name" value="AB_hydrolase_fold"/>
</dbReference>
<keyword evidence="2" id="KW-0472">Membrane</keyword>
<evidence type="ECO:0000313" key="6">
    <source>
        <dbReference type="Proteomes" id="UP000183788"/>
    </source>
</evidence>
<dbReference type="GO" id="GO:0016020">
    <property type="term" value="C:membrane"/>
    <property type="evidence" value="ECO:0007669"/>
    <property type="project" value="TreeGrafter"/>
</dbReference>
<dbReference type="GO" id="GO:0016787">
    <property type="term" value="F:hydrolase activity"/>
    <property type="evidence" value="ECO:0007669"/>
    <property type="project" value="UniProtKB-KW"/>
</dbReference>
<evidence type="ECO:0000259" key="3">
    <source>
        <dbReference type="Pfam" id="PF00561"/>
    </source>
</evidence>
<evidence type="ECO:0000256" key="2">
    <source>
        <dbReference type="SAM" id="Phobius"/>
    </source>
</evidence>
<feature type="transmembrane region" description="Helical" evidence="2">
    <location>
        <begin position="24"/>
        <end position="46"/>
    </location>
</feature>
<accession>A0A1K1Q574</accession>
<dbReference type="InterPro" id="IPR000073">
    <property type="entry name" value="AB_hydrolase_1"/>
</dbReference>
<dbReference type="InterPro" id="IPR050266">
    <property type="entry name" value="AB_hydrolase_sf"/>
</dbReference>
<dbReference type="RefSeq" id="WP_072360342.1">
    <property type="nucleotide sequence ID" value="NZ_CBHWAX010000043.1"/>
</dbReference>
<dbReference type="EMBL" id="CP140154">
    <property type="protein sequence ID" value="WQG86736.1"/>
    <property type="molecule type" value="Genomic_DNA"/>
</dbReference>
<dbReference type="AlphaFoldDB" id="A0A1K1Q574"/>
<keyword evidence="7" id="KW-1185">Reference proteome</keyword>
<proteinExistence type="predicted"/>
<dbReference type="Pfam" id="PF00561">
    <property type="entry name" value="Abhydrolase_1"/>
    <property type="match status" value="1"/>
</dbReference>
<keyword evidence="1 5" id="KW-0378">Hydrolase</keyword>
<keyword evidence="2" id="KW-0812">Transmembrane</keyword>
<reference evidence="5 7" key="2">
    <citation type="submission" date="2023-11" db="EMBL/GenBank/DDBJ databases">
        <title>MicrobeMod: A computational toolkit for identifying prokaryotic methylation and restriction-modification with nanopore sequencing.</title>
        <authorList>
            <person name="Crits-Christoph A."/>
            <person name="Kang S.C."/>
            <person name="Lee H."/>
            <person name="Ostrov N."/>
        </authorList>
    </citation>
    <scope>NUCLEOTIDE SEQUENCE [LARGE SCALE GENOMIC DNA]</scope>
    <source>
        <strain evidence="5 7">ATCC 23090</strain>
    </source>
</reference>
<protein>
    <submittedName>
        <fullName evidence="5">Alpha/beta hydrolase</fullName>
    </submittedName>
    <submittedName>
        <fullName evidence="4">Pimeloyl-ACP methyl ester carboxylesterase</fullName>
    </submittedName>
</protein>
<sequence length="271" mass="31295">MPVIKINDTSVHVQEMNKGARETILLIHGMFSNLSVYYFNIAPILAKHFHVVMYDLKSHGMSGKEKDGYDLNALTNDLLALMETLELKAVHLVGYSFGGLIALRMAIRFPGRVKKLAVIEAPDPGENERLGIMDMYSKEFLIDYINNFTDTTKFRMGKRQLEKNHRMYEYLFNETSIKSDLSKERGFFSGKEIGYIKQETLLLYGKDSDCVPSGQTLYDRLTRSRIALLNGDHNLPLQQPEETALRLKDFFEGWQSKFRQINNRIWQGLRL</sequence>
<evidence type="ECO:0000313" key="5">
    <source>
        <dbReference type="EMBL" id="WQG86736.1"/>
    </source>
</evidence>
<dbReference type="Proteomes" id="UP001326715">
    <property type="component" value="Chromosome"/>
</dbReference>
<dbReference type="PRINTS" id="PR00111">
    <property type="entry name" value="ABHYDROLASE"/>
</dbReference>
<dbReference type="Proteomes" id="UP000183788">
    <property type="component" value="Unassembled WGS sequence"/>
</dbReference>
<name>A0A1K1Q574_9BACT</name>
<evidence type="ECO:0000313" key="7">
    <source>
        <dbReference type="Proteomes" id="UP001326715"/>
    </source>
</evidence>
<gene>
    <name evidence="4" type="ORF">SAMN05661012_02442</name>
    <name evidence="5" type="ORF">SR876_17500</name>
</gene>
<organism evidence="4 6">
    <name type="scientific">Chitinophaga sancti</name>
    <dbReference type="NCBI Taxonomy" id="1004"/>
    <lineage>
        <taxon>Bacteria</taxon>
        <taxon>Pseudomonadati</taxon>
        <taxon>Bacteroidota</taxon>
        <taxon>Chitinophagia</taxon>
        <taxon>Chitinophagales</taxon>
        <taxon>Chitinophagaceae</taxon>
        <taxon>Chitinophaga</taxon>
    </lineage>
</organism>
<dbReference type="EMBL" id="FPIZ01000007">
    <property type="protein sequence ID" value="SFW55047.1"/>
    <property type="molecule type" value="Genomic_DNA"/>
</dbReference>
<keyword evidence="2" id="KW-1133">Transmembrane helix</keyword>
<dbReference type="SUPFAM" id="SSF53474">
    <property type="entry name" value="alpha/beta-Hydrolases"/>
    <property type="match status" value="1"/>
</dbReference>
<dbReference type="STRING" id="1004.SAMN05661012_02442"/>
<evidence type="ECO:0000313" key="4">
    <source>
        <dbReference type="EMBL" id="SFW55047.1"/>
    </source>
</evidence>